<dbReference type="AlphaFoldDB" id="A0A163CK98"/>
<dbReference type="InterPro" id="IPR002938">
    <property type="entry name" value="FAD-bd"/>
</dbReference>
<gene>
    <name evidence="2" type="ORF">AWE51_03400</name>
</gene>
<dbReference type="SUPFAM" id="SSF51905">
    <property type="entry name" value="FAD/NAD(P)-binding domain"/>
    <property type="match status" value="1"/>
</dbReference>
<dbReference type="InterPro" id="IPR050407">
    <property type="entry name" value="Geranylgeranyl_reductase"/>
</dbReference>
<dbReference type="Gene3D" id="3.50.50.60">
    <property type="entry name" value="FAD/NAD(P)-binding domain"/>
    <property type="match status" value="1"/>
</dbReference>
<organism evidence="2 3">
    <name type="scientific">Aquimarina aggregata</name>
    <dbReference type="NCBI Taxonomy" id="1642818"/>
    <lineage>
        <taxon>Bacteria</taxon>
        <taxon>Pseudomonadati</taxon>
        <taxon>Bacteroidota</taxon>
        <taxon>Flavobacteriia</taxon>
        <taxon>Flavobacteriales</taxon>
        <taxon>Flavobacteriaceae</taxon>
        <taxon>Aquimarina</taxon>
    </lineage>
</organism>
<proteinExistence type="predicted"/>
<evidence type="ECO:0000259" key="1">
    <source>
        <dbReference type="Pfam" id="PF01494"/>
    </source>
</evidence>
<protein>
    <submittedName>
        <fullName evidence="2">FAD-dependent oxidoreductase</fullName>
    </submittedName>
</protein>
<feature type="domain" description="FAD-binding" evidence="1">
    <location>
        <begin position="6"/>
        <end position="299"/>
    </location>
</feature>
<dbReference type="OrthoDB" id="1142316at2"/>
<keyword evidence="3" id="KW-1185">Reference proteome</keyword>
<comment type="caution">
    <text evidence="2">The sequence shown here is derived from an EMBL/GenBank/DDBJ whole genome shotgun (WGS) entry which is preliminary data.</text>
</comment>
<dbReference type="Pfam" id="PF01494">
    <property type="entry name" value="FAD_binding_3"/>
    <property type="match status" value="1"/>
</dbReference>
<dbReference type="RefSeq" id="WP_066310344.1">
    <property type="nucleotide sequence ID" value="NZ_CANLSS010000001.1"/>
</dbReference>
<dbReference type="PRINTS" id="PR00420">
    <property type="entry name" value="RNGMNOXGNASE"/>
</dbReference>
<name>A0A163CK98_9FLAO</name>
<dbReference type="STRING" id="1642818.AWE51_03400"/>
<accession>A0A163CK98</accession>
<dbReference type="PANTHER" id="PTHR42685:SF22">
    <property type="entry name" value="CONDITIONED MEDIUM FACTOR RECEPTOR 1"/>
    <property type="match status" value="1"/>
</dbReference>
<dbReference type="GO" id="GO:0071949">
    <property type="term" value="F:FAD binding"/>
    <property type="evidence" value="ECO:0007669"/>
    <property type="project" value="InterPro"/>
</dbReference>
<evidence type="ECO:0000313" key="3">
    <source>
        <dbReference type="Proteomes" id="UP000076715"/>
    </source>
</evidence>
<dbReference type="PANTHER" id="PTHR42685">
    <property type="entry name" value="GERANYLGERANYL DIPHOSPHATE REDUCTASE"/>
    <property type="match status" value="1"/>
</dbReference>
<evidence type="ECO:0000313" key="2">
    <source>
        <dbReference type="EMBL" id="KZS42502.1"/>
    </source>
</evidence>
<sequence length="377" mass="42084">MTTESYVLIIGGGLAGLTSAIHLAKEGVSVILIEKDSYPKHKVCGEYISNEVLPYFNYLDINPEKIGAVAISKFVITTQSGNTIKSKLPLGGFGISRYSLDHFLWQKAAALGVVLINDQVLDVQYKNDLFQVYTQNKGQFTTKYVIGAYGKRSILDKTLNRGFSTKKSPWLAVKGHYNADFDVDTVALHNFEGGYCGLSKVENNRVNACYLVNYESFQRYKDIQVFQDAVMKKNKHLNTFFNEAQSIFDKPITISQINFDKKKPVENHVFMTGDAAGLIHPLCGNGMAMAIQGGQIISKLLTDTYSKKLEVSRATIEEMYLKDWNTAFSKRLYAGRVLQKVLLNSSLQKMSYTIANMVPGIVPKIIKQTHGEPLVVC</sequence>
<dbReference type="InterPro" id="IPR036188">
    <property type="entry name" value="FAD/NAD-bd_sf"/>
</dbReference>
<dbReference type="Proteomes" id="UP000076715">
    <property type="component" value="Unassembled WGS sequence"/>
</dbReference>
<dbReference type="EMBL" id="LQRT01000002">
    <property type="protein sequence ID" value="KZS42502.1"/>
    <property type="molecule type" value="Genomic_DNA"/>
</dbReference>
<reference evidence="2 3" key="1">
    <citation type="submission" date="2016-01" db="EMBL/GenBank/DDBJ databases">
        <title>The draft genome sequence of Aquimarina sp. RZW4-3-2.</title>
        <authorList>
            <person name="Wang Y."/>
        </authorList>
    </citation>
    <scope>NUCLEOTIDE SEQUENCE [LARGE SCALE GENOMIC DNA]</scope>
    <source>
        <strain evidence="2 3">RZW4-3-2</strain>
    </source>
</reference>